<protein>
    <recommendedName>
        <fullName evidence="3">HD domain-containing protein</fullName>
    </recommendedName>
</protein>
<dbReference type="AlphaFoldDB" id="A0AAD1XGA4"/>
<evidence type="ECO:0008006" key="3">
    <source>
        <dbReference type="Google" id="ProtNLM"/>
    </source>
</evidence>
<accession>A0AAD1XGA4</accession>
<evidence type="ECO:0000313" key="2">
    <source>
        <dbReference type="Proteomes" id="UP001295684"/>
    </source>
</evidence>
<evidence type="ECO:0000313" key="1">
    <source>
        <dbReference type="EMBL" id="CAI2371563.1"/>
    </source>
</evidence>
<dbReference type="Proteomes" id="UP001295684">
    <property type="component" value="Unassembled WGS sequence"/>
</dbReference>
<dbReference type="Gene3D" id="1.10.3210.10">
    <property type="entry name" value="Hypothetical protein af1432"/>
    <property type="match status" value="1"/>
</dbReference>
<organism evidence="1 2">
    <name type="scientific">Euplotes crassus</name>
    <dbReference type="NCBI Taxonomy" id="5936"/>
    <lineage>
        <taxon>Eukaryota</taxon>
        <taxon>Sar</taxon>
        <taxon>Alveolata</taxon>
        <taxon>Ciliophora</taxon>
        <taxon>Intramacronucleata</taxon>
        <taxon>Spirotrichea</taxon>
        <taxon>Hypotrichia</taxon>
        <taxon>Euplotida</taxon>
        <taxon>Euplotidae</taxon>
        <taxon>Moneuplotes</taxon>
    </lineage>
</organism>
<dbReference type="CDD" id="cd00077">
    <property type="entry name" value="HDc"/>
    <property type="match status" value="1"/>
</dbReference>
<proteinExistence type="predicted"/>
<dbReference type="EMBL" id="CAMPGE010012807">
    <property type="protein sequence ID" value="CAI2371563.1"/>
    <property type="molecule type" value="Genomic_DNA"/>
</dbReference>
<dbReference type="InterPro" id="IPR003607">
    <property type="entry name" value="HD/PDEase_dom"/>
</dbReference>
<comment type="caution">
    <text evidence="1">The sequence shown here is derived from an EMBL/GenBank/DDBJ whole genome shotgun (WGS) entry which is preliminary data.</text>
</comment>
<name>A0AAD1XGA4_EUPCR</name>
<gene>
    <name evidence="1" type="ORF">ECRASSUSDP1_LOCUS12887</name>
</gene>
<reference evidence="1" key="1">
    <citation type="submission" date="2023-07" db="EMBL/GenBank/DDBJ databases">
        <authorList>
            <consortium name="AG Swart"/>
            <person name="Singh M."/>
            <person name="Singh A."/>
            <person name="Seah K."/>
            <person name="Emmerich C."/>
        </authorList>
    </citation>
    <scope>NUCLEOTIDE SEQUENCE</scope>
    <source>
        <strain evidence="1">DP1</strain>
    </source>
</reference>
<keyword evidence="2" id="KW-1185">Reference proteome</keyword>
<sequence>MGSTPSRSSGNIHARTETSSEPQFSAYFPKLFGILQSDTIPSILSGCEIMQEAYPEIEEQIYQVCKDELDEVIGKDVMDELISYGHCYLHILMVVYNCYTDERFQDLLPSHQNQLLWAALLHDIGKRGKPVFEGKDHIHPFRSAGIAMEIFVKTEFIQEKYKDKALELSEITLEAYKEIDCPKFKRKHRKNWDKMCQHCHDHSQLEKIFEYLKYVSQGDSFIINTFALVLFHQSIYGIKCYRPVVEISDEDIKKYIDPSTLDMYEIIMNADSHAYTIIGVDQVLVKKYKKEISKEIKRIKIEVFEQKKNKKSDHSNVDSR</sequence>
<dbReference type="SUPFAM" id="SSF109604">
    <property type="entry name" value="HD-domain/PDEase-like"/>
    <property type="match status" value="1"/>
</dbReference>